<proteinExistence type="predicted"/>
<gene>
    <name evidence="1" type="ORF">F4821DRAFT_279706</name>
</gene>
<protein>
    <submittedName>
        <fullName evidence="1">P-loop containing nucleoside triphosphate hydrolase protein</fullName>
    </submittedName>
</protein>
<evidence type="ECO:0000313" key="1">
    <source>
        <dbReference type="EMBL" id="KAI6085019.1"/>
    </source>
</evidence>
<reference evidence="1 2" key="1">
    <citation type="journal article" date="2022" name="New Phytol.">
        <title>Ecological generalism drives hyperdiversity of secondary metabolite gene clusters in xylarialean endophytes.</title>
        <authorList>
            <person name="Franco M.E.E."/>
            <person name="Wisecaver J.H."/>
            <person name="Arnold A.E."/>
            <person name="Ju Y.M."/>
            <person name="Slot J.C."/>
            <person name="Ahrendt S."/>
            <person name="Moore L.P."/>
            <person name="Eastman K.E."/>
            <person name="Scott K."/>
            <person name="Konkel Z."/>
            <person name="Mondo S.J."/>
            <person name="Kuo A."/>
            <person name="Hayes R.D."/>
            <person name="Haridas S."/>
            <person name="Andreopoulos B."/>
            <person name="Riley R."/>
            <person name="LaButti K."/>
            <person name="Pangilinan J."/>
            <person name="Lipzen A."/>
            <person name="Amirebrahimi M."/>
            <person name="Yan J."/>
            <person name="Adam C."/>
            <person name="Keymanesh K."/>
            <person name="Ng V."/>
            <person name="Louie K."/>
            <person name="Northen T."/>
            <person name="Drula E."/>
            <person name="Henrissat B."/>
            <person name="Hsieh H.M."/>
            <person name="Youens-Clark K."/>
            <person name="Lutzoni F."/>
            <person name="Miadlikowska J."/>
            <person name="Eastwood D.C."/>
            <person name="Hamelin R.C."/>
            <person name="Grigoriev I.V."/>
            <person name="U'Ren J.M."/>
        </authorList>
    </citation>
    <scope>NUCLEOTIDE SEQUENCE [LARGE SCALE GENOMIC DNA]</scope>
    <source>
        <strain evidence="1 2">ER1909</strain>
    </source>
</reference>
<accession>A0ACC0CX94</accession>
<evidence type="ECO:0000313" key="2">
    <source>
        <dbReference type="Proteomes" id="UP001497680"/>
    </source>
</evidence>
<dbReference type="Proteomes" id="UP001497680">
    <property type="component" value="Unassembled WGS sequence"/>
</dbReference>
<keyword evidence="1" id="KW-0378">Hydrolase</keyword>
<name>A0ACC0CX94_9PEZI</name>
<dbReference type="EMBL" id="MU394330">
    <property type="protein sequence ID" value="KAI6085019.1"/>
    <property type="molecule type" value="Genomic_DNA"/>
</dbReference>
<keyword evidence="2" id="KW-1185">Reference proteome</keyword>
<comment type="caution">
    <text evidence="1">The sequence shown here is derived from an EMBL/GenBank/DDBJ whole genome shotgun (WGS) entry which is preliminary data.</text>
</comment>
<organism evidence="1 2">
    <name type="scientific">Hypoxylon rubiginosum</name>
    <dbReference type="NCBI Taxonomy" id="110542"/>
    <lineage>
        <taxon>Eukaryota</taxon>
        <taxon>Fungi</taxon>
        <taxon>Dikarya</taxon>
        <taxon>Ascomycota</taxon>
        <taxon>Pezizomycotina</taxon>
        <taxon>Sordariomycetes</taxon>
        <taxon>Xylariomycetidae</taxon>
        <taxon>Xylariales</taxon>
        <taxon>Hypoxylaceae</taxon>
        <taxon>Hypoxylon</taxon>
    </lineage>
</organism>
<sequence length="1126" mass="128793">MPSLEPRRRSRARFEEENDAQTSGSDSPKRQKRATNGALTEEDEDEESDRNVSRGKRIKSSPSRDVRENNISEFQPGAIVRVLVENFVTYEHAEFNPGPNLNMVIGPNGTGKSSLVCAICLGLGYHAKHLGRAATMGEFVKHGKNIATVEIELQGRPKDRDNHVIRLQIRKEDNRTRYWLNGEDSTHQAVKRLVNELHIQIDNLCQFLPQDRVAEFAGLTPVQLLHETLRAAAPERIIQQHDALKEYHSGHKEIKSRLDTNAEILKSHETRQQGSQADVDRLREQETMQKKINDLKSAQIIAEYLVAKKAFDDAKQKSQEAKQRLRELQEACEPSLQAVNRKREYQRKIGLVVEERKNVLKKAELACSDLVKAVEDQDEDIKKLQNKKSAEQESFNSKRGNIQKIRRTIRDCEAKLQNKPPAFDPIDYNMKIRQQGYLLRENQANRRQLNDEREEEKTKLRERQVEKKNLERDLQILNSQEGQKLSQLKKINGGDVAKGWEWLQEHQDEFEKEVFGPPMLNCSITDQRYSDQIQSLLAQEDFLCFTCQTPNDHKKLSAQFYKVLGISVSIRTCRSDFTSFQPGIPKEQVQRMGLDAYAIEYLEGPEPVLAMLCSEKRLHISAVALRDISNDQYEGIAGCEKIPAWASGRTLYRVQRRREYGGNAVSTSTKKILPGRFWTDQPVDQSEKTLLQNRIDEANVAIDKAEAEMLKLAKQIGEIVDGPIKAEADRLHREKNELQTAATQYETLGERIATEKTALEDGQAGLAASRKKMQEYDELEDKIIVKKAKLILEHNEKLSQIRDAHQALLEVQIRFIEAQSDVKGFEQENIDVNRQIDEKKAELDALKQEQDELRAKGVQAKGRVAELQQESKDGAGDYPHWAEMAKDRNPEDIAEDISAETTRLRMIEGVNPAVLRQYEKRAQQIQEYTKKKEDLLAKLDAIAKKMARIMEQWEPAVDEVIGKINDAFAYNFEQINCAGEVGIRKDEDFEQWAIIIKVKFRESETLQPLNQHRQSGGERAVSTIFYLMALQSMAQAPFRVVDEINQGMDPRNERMVHERMVEIACREHTSQYFLITPKLLTGLRYDERMRVLCIASGEHMPPAGDATKGLDFGNLVRIQRAIASAA</sequence>